<dbReference type="GO" id="GO:0008237">
    <property type="term" value="F:metallopeptidase activity"/>
    <property type="evidence" value="ECO:0007669"/>
    <property type="project" value="UniProtKB-KW"/>
</dbReference>
<evidence type="ECO:0000256" key="3">
    <source>
        <dbReference type="ARBA" id="ARBA00022801"/>
    </source>
</evidence>
<dbReference type="Proteomes" id="UP000545507">
    <property type="component" value="Unassembled WGS sequence"/>
</dbReference>
<keyword evidence="8" id="KW-1185">Reference proteome</keyword>
<reference evidence="7 8" key="1">
    <citation type="submission" date="2019-09" db="EMBL/GenBank/DDBJ databases">
        <title>Hydrogenophaga aromatica sp. nov., isolated from a para-xylene-degrading enrichment culture.</title>
        <authorList>
            <person name="Tancsics A."/>
            <person name="Banerjee S."/>
        </authorList>
    </citation>
    <scope>NUCLEOTIDE SEQUENCE [LARGE SCALE GENOMIC DNA]</scope>
    <source>
        <strain evidence="7 8">D2P1</strain>
    </source>
</reference>
<dbReference type="Gene3D" id="3.40.140.10">
    <property type="entry name" value="Cytidine Deaminase, domain 2"/>
    <property type="match status" value="1"/>
</dbReference>
<evidence type="ECO:0000259" key="6">
    <source>
        <dbReference type="PROSITE" id="PS50249"/>
    </source>
</evidence>
<name>A0A7Y8GXV1_9BURK</name>
<dbReference type="InterPro" id="IPR037518">
    <property type="entry name" value="MPN"/>
</dbReference>
<dbReference type="PANTHER" id="PTHR30471:SF3">
    <property type="entry name" value="UPF0758 PROTEIN YEES-RELATED"/>
    <property type="match status" value="1"/>
</dbReference>
<keyword evidence="3" id="KW-0378">Hydrolase</keyword>
<dbReference type="EMBL" id="VYGV01000011">
    <property type="protein sequence ID" value="NWF46179.1"/>
    <property type="molecule type" value="Genomic_DNA"/>
</dbReference>
<dbReference type="GO" id="GO:0006508">
    <property type="term" value="P:proteolysis"/>
    <property type="evidence" value="ECO:0007669"/>
    <property type="project" value="UniProtKB-KW"/>
</dbReference>
<evidence type="ECO:0000256" key="4">
    <source>
        <dbReference type="ARBA" id="ARBA00022833"/>
    </source>
</evidence>
<dbReference type="AlphaFoldDB" id="A0A7Y8GXV1"/>
<keyword evidence="2" id="KW-0479">Metal-binding</keyword>
<dbReference type="Pfam" id="PF04002">
    <property type="entry name" value="RadC"/>
    <property type="match status" value="1"/>
</dbReference>
<dbReference type="InterPro" id="IPR025657">
    <property type="entry name" value="RadC_JAB"/>
</dbReference>
<gene>
    <name evidence="7" type="ORF">F3K02_13085</name>
</gene>
<proteinExistence type="predicted"/>
<keyword evidence="5" id="KW-0482">Metalloprotease</keyword>
<evidence type="ECO:0000313" key="8">
    <source>
        <dbReference type="Proteomes" id="UP000545507"/>
    </source>
</evidence>
<sequence length="151" mass="17313">MDIQTTSNTELLRLAFGLSVYEAQAAERELFRPPGELVPDGHCVQEGLFNSFGWEQRLTAARELDRRAADRERKKLLSPESTYGWLHRRIGHLEYEVFVVVFLDAQNKVIHLDELFRGTTNQTSVYPREVVKKAILHNASSVLLSHNHPLC</sequence>
<dbReference type="PROSITE" id="PS50249">
    <property type="entry name" value="MPN"/>
    <property type="match status" value="1"/>
</dbReference>
<keyword evidence="1" id="KW-0645">Protease</keyword>
<accession>A0A7Y8GXV1</accession>
<dbReference type="PANTHER" id="PTHR30471">
    <property type="entry name" value="DNA REPAIR PROTEIN RADC"/>
    <property type="match status" value="1"/>
</dbReference>
<comment type="caution">
    <text evidence="7">The sequence shown here is derived from an EMBL/GenBank/DDBJ whole genome shotgun (WGS) entry which is preliminary data.</text>
</comment>
<dbReference type="InterPro" id="IPR001405">
    <property type="entry name" value="UPF0758"/>
</dbReference>
<protein>
    <recommendedName>
        <fullName evidence="6">MPN domain-containing protein</fullName>
    </recommendedName>
</protein>
<organism evidence="7 8">
    <name type="scientific">Hydrogenophaga aromaticivorans</name>
    <dbReference type="NCBI Taxonomy" id="2610898"/>
    <lineage>
        <taxon>Bacteria</taxon>
        <taxon>Pseudomonadati</taxon>
        <taxon>Pseudomonadota</taxon>
        <taxon>Betaproteobacteria</taxon>
        <taxon>Burkholderiales</taxon>
        <taxon>Comamonadaceae</taxon>
        <taxon>Hydrogenophaga</taxon>
    </lineage>
</organism>
<evidence type="ECO:0000256" key="1">
    <source>
        <dbReference type="ARBA" id="ARBA00022670"/>
    </source>
</evidence>
<evidence type="ECO:0000313" key="7">
    <source>
        <dbReference type="EMBL" id="NWF46179.1"/>
    </source>
</evidence>
<evidence type="ECO:0000256" key="2">
    <source>
        <dbReference type="ARBA" id="ARBA00022723"/>
    </source>
</evidence>
<evidence type="ECO:0000256" key="5">
    <source>
        <dbReference type="ARBA" id="ARBA00023049"/>
    </source>
</evidence>
<feature type="domain" description="MPN" evidence="6">
    <location>
        <begin position="75"/>
        <end position="151"/>
    </location>
</feature>
<dbReference type="RefSeq" id="WP_177136075.1">
    <property type="nucleotide sequence ID" value="NZ_VYGV01000011.1"/>
</dbReference>
<dbReference type="GO" id="GO:0046872">
    <property type="term" value="F:metal ion binding"/>
    <property type="evidence" value="ECO:0007669"/>
    <property type="project" value="UniProtKB-KW"/>
</dbReference>
<keyword evidence="4" id="KW-0862">Zinc</keyword>